<dbReference type="InterPro" id="IPR014710">
    <property type="entry name" value="RmlC-like_jellyroll"/>
</dbReference>
<evidence type="ECO:0000313" key="3">
    <source>
        <dbReference type="Proteomes" id="UP000320516"/>
    </source>
</evidence>
<evidence type="ECO:0000313" key="2">
    <source>
        <dbReference type="EMBL" id="TWB67612.1"/>
    </source>
</evidence>
<comment type="caution">
    <text evidence="2">The sequence shown here is derived from an EMBL/GenBank/DDBJ whole genome shotgun (WGS) entry which is preliminary data.</text>
</comment>
<dbReference type="Gene3D" id="2.60.120.10">
    <property type="entry name" value="Jelly Rolls"/>
    <property type="match status" value="2"/>
</dbReference>
<dbReference type="InterPro" id="IPR011051">
    <property type="entry name" value="RmlC_Cupin_sf"/>
</dbReference>
<organism evidence="2 3">
    <name type="scientific">Nitrospirillum amazonense</name>
    <dbReference type="NCBI Taxonomy" id="28077"/>
    <lineage>
        <taxon>Bacteria</taxon>
        <taxon>Pseudomonadati</taxon>
        <taxon>Pseudomonadota</taxon>
        <taxon>Alphaproteobacteria</taxon>
        <taxon>Rhodospirillales</taxon>
        <taxon>Azospirillaceae</taxon>
        <taxon>Nitrospirillum</taxon>
    </lineage>
</organism>
<dbReference type="Pfam" id="PF05899">
    <property type="entry name" value="Cupin_3"/>
    <property type="match status" value="1"/>
</dbReference>
<gene>
    <name evidence="2" type="ORF">FBZ87_11441</name>
</gene>
<dbReference type="Proteomes" id="UP000320516">
    <property type="component" value="Unassembled WGS sequence"/>
</dbReference>
<proteinExistence type="predicted"/>
<dbReference type="SUPFAM" id="SSF51182">
    <property type="entry name" value="RmlC-like cupins"/>
    <property type="match status" value="2"/>
</dbReference>
<name>A0A560J8T6_9PROT</name>
<feature type="domain" description="(S)-ureidoglycine aminohydrolase cupin" evidence="1">
    <location>
        <begin position="167"/>
        <end position="238"/>
    </location>
</feature>
<dbReference type="RefSeq" id="WP_145613485.1">
    <property type="nucleotide sequence ID" value="NZ_JARPAF010000001.1"/>
</dbReference>
<dbReference type="AlphaFoldDB" id="A0A560J8T6"/>
<dbReference type="PANTHER" id="PTHR40943">
    <property type="entry name" value="CYTOPLASMIC PROTEIN-RELATED"/>
    <property type="match status" value="1"/>
</dbReference>
<reference evidence="2 3" key="1">
    <citation type="submission" date="2019-06" db="EMBL/GenBank/DDBJ databases">
        <title>Genomic Encyclopedia of Type Strains, Phase IV (KMG-V): Genome sequencing to study the core and pangenomes of soil and plant-associated prokaryotes.</title>
        <authorList>
            <person name="Whitman W."/>
        </authorList>
    </citation>
    <scope>NUCLEOTIDE SEQUENCE [LARGE SCALE GENOMIC DNA]</scope>
    <source>
        <strain evidence="2 3">BR 12005</strain>
    </source>
</reference>
<dbReference type="EMBL" id="VITV01000014">
    <property type="protein sequence ID" value="TWB67612.1"/>
    <property type="molecule type" value="Genomic_DNA"/>
</dbReference>
<protein>
    <submittedName>
        <fullName evidence="2">Putative cupin superfamily protein</fullName>
    </submittedName>
</protein>
<accession>A0A560J8T6</accession>
<sequence length="244" mass="25198">MTAKALKGLVGAPVGAPVGAVVDLRAYAAGTTPADDWIGGRAVPAFTDAAATVAALAPRGEGGVDGLLADEFVLVLNGGLEIDSDGGRLSLRAGMSAVLPVGTSFTWRAAEGTLLVIASCPAAQPGTAETPVTIDQAAPLSPSNPPLAELLVGPTPSCRNHSDYWSASREFVCGTWDSTPYHRRQMPYRHIELMHLLEGSVTFADAGGSVTFSAGDVCLVIRGDGCAWISETHVKKVYATQRPA</sequence>
<dbReference type="PANTHER" id="PTHR40943:SF1">
    <property type="entry name" value="CYTOPLASMIC PROTEIN"/>
    <property type="match status" value="1"/>
</dbReference>
<evidence type="ECO:0000259" key="1">
    <source>
        <dbReference type="Pfam" id="PF05899"/>
    </source>
</evidence>
<dbReference type="InterPro" id="IPR008579">
    <property type="entry name" value="UGlyAH_Cupin_dom"/>
</dbReference>